<keyword evidence="7" id="KW-1133">Transmembrane helix</keyword>
<dbReference type="GO" id="GO:0005886">
    <property type="term" value="C:plasma membrane"/>
    <property type="evidence" value="ECO:0007669"/>
    <property type="project" value="UniProtKB-SubCell"/>
</dbReference>
<proteinExistence type="predicted"/>
<dbReference type="InterPro" id="IPR010559">
    <property type="entry name" value="Sig_transdc_His_kin_internal"/>
</dbReference>
<dbReference type="InterPro" id="IPR003594">
    <property type="entry name" value="HATPase_dom"/>
</dbReference>
<evidence type="ECO:0000259" key="8">
    <source>
        <dbReference type="PROSITE" id="PS50885"/>
    </source>
</evidence>
<dbReference type="Pfam" id="PF02518">
    <property type="entry name" value="HATPase_c"/>
    <property type="match status" value="1"/>
</dbReference>
<dbReference type="PANTHER" id="PTHR34220">
    <property type="entry name" value="SENSOR HISTIDINE KINASE YPDA"/>
    <property type="match status" value="1"/>
</dbReference>
<name>A0A927H5X9_9BACL</name>
<keyword evidence="5 9" id="KW-0418">Kinase</keyword>
<accession>A0A927H5X9</accession>
<evidence type="ECO:0000313" key="10">
    <source>
        <dbReference type="Proteomes" id="UP000632125"/>
    </source>
</evidence>
<evidence type="ECO:0000256" key="4">
    <source>
        <dbReference type="ARBA" id="ARBA00022679"/>
    </source>
</evidence>
<feature type="transmembrane region" description="Helical" evidence="7">
    <location>
        <begin position="284"/>
        <end position="307"/>
    </location>
</feature>
<dbReference type="RefSeq" id="WP_190859016.1">
    <property type="nucleotide sequence ID" value="NZ_JACXIY010000007.1"/>
</dbReference>
<dbReference type="InterPro" id="IPR036890">
    <property type="entry name" value="HATPase_C_sf"/>
</dbReference>
<dbReference type="Gene3D" id="3.30.565.10">
    <property type="entry name" value="Histidine kinase-like ATPase, C-terminal domain"/>
    <property type="match status" value="1"/>
</dbReference>
<keyword evidence="4" id="KW-0808">Transferase</keyword>
<keyword evidence="10" id="KW-1185">Reference proteome</keyword>
<dbReference type="Pfam" id="PF06580">
    <property type="entry name" value="His_kinase"/>
    <property type="match status" value="1"/>
</dbReference>
<evidence type="ECO:0000256" key="3">
    <source>
        <dbReference type="ARBA" id="ARBA00022553"/>
    </source>
</evidence>
<evidence type="ECO:0000256" key="7">
    <source>
        <dbReference type="SAM" id="Phobius"/>
    </source>
</evidence>
<evidence type="ECO:0000256" key="1">
    <source>
        <dbReference type="ARBA" id="ARBA00004651"/>
    </source>
</evidence>
<evidence type="ECO:0000256" key="6">
    <source>
        <dbReference type="ARBA" id="ARBA00023136"/>
    </source>
</evidence>
<feature type="transmembrane region" description="Helical" evidence="7">
    <location>
        <begin position="21"/>
        <end position="40"/>
    </location>
</feature>
<dbReference type="AlphaFoldDB" id="A0A927H5X9"/>
<dbReference type="PROSITE" id="PS50885">
    <property type="entry name" value="HAMP"/>
    <property type="match status" value="1"/>
</dbReference>
<dbReference type="EMBL" id="JACXIY010000007">
    <property type="protein sequence ID" value="MBD2868009.1"/>
    <property type="molecule type" value="Genomic_DNA"/>
</dbReference>
<evidence type="ECO:0000313" key="9">
    <source>
        <dbReference type="EMBL" id="MBD2868009.1"/>
    </source>
</evidence>
<organism evidence="9 10">
    <name type="scientific">Paenibacillus arenilitoris</name>
    <dbReference type="NCBI Taxonomy" id="2772299"/>
    <lineage>
        <taxon>Bacteria</taxon>
        <taxon>Bacillati</taxon>
        <taxon>Bacillota</taxon>
        <taxon>Bacilli</taxon>
        <taxon>Bacillales</taxon>
        <taxon>Paenibacillaceae</taxon>
        <taxon>Paenibacillus</taxon>
    </lineage>
</organism>
<dbReference type="PANTHER" id="PTHR34220:SF7">
    <property type="entry name" value="SENSOR HISTIDINE KINASE YPDA"/>
    <property type="match status" value="1"/>
</dbReference>
<dbReference type="InterPro" id="IPR050640">
    <property type="entry name" value="Bact_2-comp_sensor_kinase"/>
</dbReference>
<dbReference type="InterPro" id="IPR003660">
    <property type="entry name" value="HAMP_dom"/>
</dbReference>
<feature type="domain" description="HAMP" evidence="8">
    <location>
        <begin position="308"/>
        <end position="360"/>
    </location>
</feature>
<dbReference type="Proteomes" id="UP000632125">
    <property type="component" value="Unassembled WGS sequence"/>
</dbReference>
<dbReference type="Gene3D" id="6.10.340.10">
    <property type="match status" value="1"/>
</dbReference>
<keyword evidence="3" id="KW-0597">Phosphoprotein</keyword>
<dbReference type="GO" id="GO:0000155">
    <property type="term" value="F:phosphorelay sensor kinase activity"/>
    <property type="evidence" value="ECO:0007669"/>
    <property type="project" value="InterPro"/>
</dbReference>
<gene>
    <name evidence="9" type="ORF">IDH41_05445</name>
</gene>
<keyword evidence="7" id="KW-0812">Transmembrane</keyword>
<protein>
    <submittedName>
        <fullName evidence="9">Histidine kinase</fullName>
    </submittedName>
</protein>
<reference evidence="9" key="1">
    <citation type="submission" date="2020-09" db="EMBL/GenBank/DDBJ databases">
        <title>A novel bacterium of genus Paenibacillus, isolated from South China Sea.</title>
        <authorList>
            <person name="Huang H."/>
            <person name="Mo K."/>
            <person name="Hu Y."/>
        </authorList>
    </citation>
    <scope>NUCLEOTIDE SEQUENCE</scope>
    <source>
        <strain evidence="9">IB182493</strain>
    </source>
</reference>
<sequence>MNKQIRNKPFMPFTYKMMIPYLLLVLLTDAIIGYISYTMLIQSRTEMAETNIRTAMEQTRNNLKYQLDEIRRMSDSFFGSQSFQRAIQKKGDSLENYLTMLDEIVPQMQAPLQLYGNHIRLIVYTTNSDINYILGDSMAEEIEDSDYYVLPFAEIATTGWYRSLQDTGLDNVWLQVDTDRDLENISHIRKLVTYSDYKTVIGYVRITTKLSDLLGDFNTFPVEEGVVLRLKDEKSGIPLYQRGETAGEVTAKSYLTLRESIPETGFVIETLVPYSYLSKDASRLGSVIFTVCLISFLVMAFIGLIVARLSGRKMKRIVAFLRSFQESSFQKRLRFGGNDEFVQIAEAYNIMAANIQDLIKSVYVQGIQKKQAELEALQAQINPHFLYNTLSTISSLANLGETRKVTGMVSGLARFYRLSLNEGNVYIPLKQELEQIGTYLDIQRIKYADKFAVHVDVDPDIEQTKIIKLILQPFVENIFKHAWFGEHIAIRITGRRAGSRIELKVIDTGIGMRPDAVKRLLVGPSQAGGYGLKNVDERIKLRYGDEYGIHIGSVYGGGTAVAISLPASAEEGRGSEEETP</sequence>
<comment type="caution">
    <text evidence="9">The sequence shown here is derived from an EMBL/GenBank/DDBJ whole genome shotgun (WGS) entry which is preliminary data.</text>
</comment>
<evidence type="ECO:0000256" key="5">
    <source>
        <dbReference type="ARBA" id="ARBA00022777"/>
    </source>
</evidence>
<keyword evidence="2" id="KW-1003">Cell membrane</keyword>
<evidence type="ECO:0000256" key="2">
    <source>
        <dbReference type="ARBA" id="ARBA00022475"/>
    </source>
</evidence>
<comment type="subcellular location">
    <subcellularLocation>
        <location evidence="1">Cell membrane</location>
        <topology evidence="1">Multi-pass membrane protein</topology>
    </subcellularLocation>
</comment>
<keyword evidence="6 7" id="KW-0472">Membrane</keyword>
<dbReference type="SUPFAM" id="SSF55874">
    <property type="entry name" value="ATPase domain of HSP90 chaperone/DNA topoisomerase II/histidine kinase"/>
    <property type="match status" value="1"/>
</dbReference>